<dbReference type="Pfam" id="PF13768">
    <property type="entry name" value="VWA_3"/>
    <property type="match status" value="1"/>
</dbReference>
<evidence type="ECO:0000313" key="2">
    <source>
        <dbReference type="EMBL" id="MDR7327775.1"/>
    </source>
</evidence>
<dbReference type="SMART" id="SM00327">
    <property type="entry name" value="VWA"/>
    <property type="match status" value="1"/>
</dbReference>
<dbReference type="EMBL" id="JAVDYC010000001">
    <property type="protein sequence ID" value="MDR7327775.1"/>
    <property type="molecule type" value="Genomic_DNA"/>
</dbReference>
<name>A0AAE4CX15_9ACTN</name>
<reference evidence="2 3" key="1">
    <citation type="submission" date="2023-07" db="EMBL/GenBank/DDBJ databases">
        <title>Sequencing the genomes of 1000 actinobacteria strains.</title>
        <authorList>
            <person name="Klenk H.-P."/>
        </authorList>
    </citation>
    <scope>NUCLEOTIDE SEQUENCE [LARGE SCALE GENOMIC DNA]</scope>
    <source>
        <strain evidence="2 3">DSM 44711</strain>
    </source>
</reference>
<gene>
    <name evidence="2" type="ORF">J2S44_008025</name>
</gene>
<feature type="domain" description="VWFA" evidence="1">
    <location>
        <begin position="45"/>
        <end position="227"/>
    </location>
</feature>
<protein>
    <submittedName>
        <fullName evidence="2">Ca-activated chloride channel family protein</fullName>
    </submittedName>
</protein>
<dbReference type="PANTHER" id="PTHR10579">
    <property type="entry name" value="CALCIUM-ACTIVATED CHLORIDE CHANNEL REGULATOR"/>
    <property type="match status" value="1"/>
</dbReference>
<dbReference type="SUPFAM" id="SSF53300">
    <property type="entry name" value="vWA-like"/>
    <property type="match status" value="1"/>
</dbReference>
<dbReference type="AlphaFoldDB" id="A0AAE4CX15"/>
<dbReference type="InterPro" id="IPR002035">
    <property type="entry name" value="VWF_A"/>
</dbReference>
<dbReference type="Gene3D" id="2.60.40.3670">
    <property type="match status" value="1"/>
</dbReference>
<dbReference type="CDD" id="cd00198">
    <property type="entry name" value="vWFA"/>
    <property type="match status" value="1"/>
</dbReference>
<sequence>MSDPSLFSLSIGQNTFVPLEAGDLYAVLAVESHAAAGTGDLPEAAEVILVDSSGSMEQPPAKMSAARHAAAAAVDALRDGMRFAVVAGNDEARSIYPRGGTAIADAATRAEAKAAIRHIIPGGGTAMGTWLAAARTLLAPHHAAVRHAILLTDGRNEHESRAALDAVLATCQGTFTCDARGIGVDWSPAELIRIASVLGGTAEAIRGERELVEDFTALAGGTGSKRVPQARLRIRTAAGVSLAELKQVFPVSADLTEHLRRVDARTVEAALGAWGVAEIREYSVRLTIGDAGELGEDFRVGTVEVVTGADGVRQGSPEPIVVHRTEDPALSSEVNPSLGFYQIQAETGRAIQNLVELCQAGRYEEAEAAWAEADKLARLGGNDEAVRRLARIVAPTPDGRVALLRPPRAYDLLALEVFQVRPASVPHLSVQFPAPGEPRPAPAARVDGDRTCPSCGYRPTPEDRFCADCGTPLPGVAA</sequence>
<evidence type="ECO:0000313" key="3">
    <source>
        <dbReference type="Proteomes" id="UP001183629"/>
    </source>
</evidence>
<organism evidence="2 3">
    <name type="scientific">Catenuloplanes niger</name>
    <dbReference type="NCBI Taxonomy" id="587534"/>
    <lineage>
        <taxon>Bacteria</taxon>
        <taxon>Bacillati</taxon>
        <taxon>Actinomycetota</taxon>
        <taxon>Actinomycetes</taxon>
        <taxon>Micromonosporales</taxon>
        <taxon>Micromonosporaceae</taxon>
        <taxon>Catenuloplanes</taxon>
    </lineage>
</organism>
<dbReference type="PANTHER" id="PTHR10579:SF43">
    <property type="entry name" value="ZINC FINGER (C3HC4-TYPE RING FINGER) FAMILY PROTEIN"/>
    <property type="match status" value="1"/>
</dbReference>
<dbReference type="PROSITE" id="PS50234">
    <property type="entry name" value="VWFA"/>
    <property type="match status" value="1"/>
</dbReference>
<evidence type="ECO:0000259" key="1">
    <source>
        <dbReference type="PROSITE" id="PS50234"/>
    </source>
</evidence>
<dbReference type="InterPro" id="IPR036465">
    <property type="entry name" value="vWFA_dom_sf"/>
</dbReference>
<comment type="caution">
    <text evidence="2">The sequence shown here is derived from an EMBL/GenBank/DDBJ whole genome shotgun (WGS) entry which is preliminary data.</text>
</comment>
<dbReference type="Gene3D" id="1.20.120.1690">
    <property type="match status" value="1"/>
</dbReference>
<accession>A0AAE4CX15</accession>
<dbReference type="Gene3D" id="3.40.50.410">
    <property type="entry name" value="von Willebrand factor, type A domain"/>
    <property type="match status" value="1"/>
</dbReference>
<proteinExistence type="predicted"/>
<dbReference type="InterPro" id="IPR051266">
    <property type="entry name" value="CLCR"/>
</dbReference>
<dbReference type="RefSeq" id="WP_310428402.1">
    <property type="nucleotide sequence ID" value="NZ_JAVDYC010000001.1"/>
</dbReference>
<keyword evidence="3" id="KW-1185">Reference proteome</keyword>
<dbReference type="Proteomes" id="UP001183629">
    <property type="component" value="Unassembled WGS sequence"/>
</dbReference>